<protein>
    <recommendedName>
        <fullName evidence="3">Thiopeptide-type bacteriocin biosynthesis domain-containing protein</fullName>
    </recommendedName>
</protein>
<dbReference type="AlphaFoldDB" id="G6AGH5"/>
<gene>
    <name evidence="1" type="ORF">HMPREF9138_01396</name>
</gene>
<name>G6AGH5_9BACT</name>
<evidence type="ECO:0008006" key="3">
    <source>
        <dbReference type="Google" id="ProtNLM"/>
    </source>
</evidence>
<reference evidence="1 2" key="1">
    <citation type="submission" date="2011-10" db="EMBL/GenBank/DDBJ databases">
        <title>The Genome Sequence of Prevotella histicola F0411.</title>
        <authorList>
            <consortium name="The Broad Institute Genome Sequencing Platform"/>
            <person name="Earl A."/>
            <person name="Ward D."/>
            <person name="Feldgarden M."/>
            <person name="Gevers D."/>
            <person name="Izard J."/>
            <person name="Ganesan A."/>
            <person name="Blanton J.M."/>
            <person name="Baranova O.V."/>
            <person name="Tanner A.C."/>
            <person name="Mathney J.M.J."/>
            <person name="Dewhirst F.E."/>
            <person name="Young S.K."/>
            <person name="Zeng Q."/>
            <person name="Gargeya S."/>
            <person name="Fitzgerald M."/>
            <person name="Haas B."/>
            <person name="Abouelleil A."/>
            <person name="Alvarado L."/>
            <person name="Arachchi H.M."/>
            <person name="Berlin A."/>
            <person name="Brown A."/>
            <person name="Chapman S.B."/>
            <person name="Chen Z."/>
            <person name="Dunbar C."/>
            <person name="Freedman E."/>
            <person name="Gearin G."/>
            <person name="Gellesch M."/>
            <person name="Goldberg J."/>
            <person name="Griggs A."/>
            <person name="Gujja S."/>
            <person name="Heiman D."/>
            <person name="Howarth C."/>
            <person name="Larson L."/>
            <person name="Lui A."/>
            <person name="MacDonald P.J.P."/>
            <person name="Montmayeur A."/>
            <person name="Murphy C."/>
            <person name="Neiman D."/>
            <person name="Pearson M."/>
            <person name="Priest M."/>
            <person name="Roberts A."/>
            <person name="Saif S."/>
            <person name="Shea T."/>
            <person name="Shenoy N."/>
            <person name="Sisk P."/>
            <person name="Stolte C."/>
            <person name="Sykes S."/>
            <person name="Wortman J."/>
            <person name="Nusbaum C."/>
            <person name="Birren B."/>
        </authorList>
    </citation>
    <scope>NUCLEOTIDE SEQUENCE [LARGE SCALE GENOMIC DNA]</scope>
    <source>
        <strain evidence="1 2">F0411</strain>
    </source>
</reference>
<proteinExistence type="predicted"/>
<dbReference type="Proteomes" id="UP000004597">
    <property type="component" value="Unassembled WGS sequence"/>
</dbReference>
<organism evidence="1 2">
    <name type="scientific">Prevotella histicola F0411</name>
    <dbReference type="NCBI Taxonomy" id="857291"/>
    <lineage>
        <taxon>Bacteria</taxon>
        <taxon>Pseudomonadati</taxon>
        <taxon>Bacteroidota</taxon>
        <taxon>Bacteroidia</taxon>
        <taxon>Bacteroidales</taxon>
        <taxon>Prevotellaceae</taxon>
        <taxon>Prevotella</taxon>
    </lineage>
</organism>
<dbReference type="RefSeq" id="WP_008823307.1">
    <property type="nucleotide sequence ID" value="NZ_JH376763.1"/>
</dbReference>
<dbReference type="HOGENOM" id="CLU_665424_0_0_10"/>
<keyword evidence="2" id="KW-1185">Reference proteome</keyword>
<evidence type="ECO:0000313" key="1">
    <source>
        <dbReference type="EMBL" id="EHG16234.1"/>
    </source>
</evidence>
<dbReference type="EMBL" id="AFXP01000010">
    <property type="protein sequence ID" value="EHG16234.1"/>
    <property type="molecule type" value="Genomic_DNA"/>
</dbReference>
<accession>G6AGH5</accession>
<dbReference type="STRING" id="857291.HMPREF9138_01396"/>
<sequence>MHNLDRAIAECIKNDFFHFPTLFLKQSSETTSITFIGISHEIFRKKKERRKSGNITIEIYGISFDYCMSLILSHDILLNSLFSTTVCLKDDLDISRNILQSLKPILLYNNMERAPAISRIWDVAVSELAIPDDELVMRFDNISNDISFIFNVFIPIQNLIRNCTDTHTPSLQFYNINGRKDVVYSMHFNNRKQSRQALLSIQKMLYLQSSEFNCRNIRIPFHHIPCTVKVKGRKIYDELLNLTFDFQSIILSGGEEGMNIENIMTEMLYAYILIAKVFYSDYSSFKSFNDMVYKRYTWNTVSDTIKYLLNHNMIVQTENKIAREHKALCMANAQTLFTNYSDIIQEWNDYDNCKQEYHSYLNQLKCIKGMKNNDVSKEEVLSEIIAQLFHSFDIDSYYHSYIPYCVNFIKNEV</sequence>
<evidence type="ECO:0000313" key="2">
    <source>
        <dbReference type="Proteomes" id="UP000004597"/>
    </source>
</evidence>
<comment type="caution">
    <text evidence="1">The sequence shown here is derived from an EMBL/GenBank/DDBJ whole genome shotgun (WGS) entry which is preliminary data.</text>
</comment>
<dbReference type="PATRIC" id="fig|857291.3.peg.1398"/>